<name>A0A8J1TZV7_OWEFU</name>
<dbReference type="Proteomes" id="UP000749559">
    <property type="component" value="Unassembled WGS sequence"/>
</dbReference>
<dbReference type="SUPFAM" id="SSF49562">
    <property type="entry name" value="C2 domain (Calcium/lipid-binding domain, CaLB)"/>
    <property type="match status" value="1"/>
</dbReference>
<protein>
    <submittedName>
        <fullName evidence="2">Uncharacterized protein</fullName>
    </submittedName>
</protein>
<dbReference type="InterPro" id="IPR057371">
    <property type="entry name" value="VERL_C"/>
</dbReference>
<dbReference type="InterPro" id="IPR000008">
    <property type="entry name" value="C2_dom"/>
</dbReference>
<dbReference type="Gene3D" id="2.60.40.4100">
    <property type="entry name" value="Zona pellucida, ZP-C domain"/>
    <property type="match status" value="1"/>
</dbReference>
<dbReference type="InterPro" id="IPR035892">
    <property type="entry name" value="C2_domain_sf"/>
</dbReference>
<dbReference type="GO" id="GO:0061669">
    <property type="term" value="P:spontaneous neurotransmitter secretion"/>
    <property type="evidence" value="ECO:0007669"/>
    <property type="project" value="TreeGrafter"/>
</dbReference>
<dbReference type="PROSITE" id="PS51034">
    <property type="entry name" value="ZP_2"/>
    <property type="match status" value="1"/>
</dbReference>
<dbReference type="Pfam" id="PF00168">
    <property type="entry name" value="C2"/>
    <property type="match status" value="1"/>
</dbReference>
<dbReference type="GO" id="GO:0017158">
    <property type="term" value="P:regulation of calcium ion-dependent exocytosis"/>
    <property type="evidence" value="ECO:0007669"/>
    <property type="project" value="TreeGrafter"/>
</dbReference>
<dbReference type="OrthoDB" id="9947256at2759"/>
<dbReference type="GO" id="GO:0006887">
    <property type="term" value="P:exocytosis"/>
    <property type="evidence" value="ECO:0007669"/>
    <property type="project" value="TreeGrafter"/>
</dbReference>
<dbReference type="PANTHER" id="PTHR45729">
    <property type="entry name" value="RABPHILIN, ISOFORM A"/>
    <property type="match status" value="1"/>
</dbReference>
<dbReference type="PROSITE" id="PS51257">
    <property type="entry name" value="PROKAR_LIPOPROTEIN"/>
    <property type="match status" value="1"/>
</dbReference>
<dbReference type="EMBL" id="CAIIXF020000010">
    <property type="protein sequence ID" value="CAH1797061.1"/>
    <property type="molecule type" value="Genomic_DNA"/>
</dbReference>
<reference evidence="2" key="1">
    <citation type="submission" date="2022-03" db="EMBL/GenBank/DDBJ databases">
        <authorList>
            <person name="Martin C."/>
        </authorList>
    </citation>
    <scope>NUCLEOTIDE SEQUENCE</scope>
</reference>
<dbReference type="PANTHER" id="PTHR45729:SF4">
    <property type="entry name" value="RAB EFFECTOR NOC2"/>
    <property type="match status" value="1"/>
</dbReference>
<dbReference type="InterPro" id="IPR043566">
    <property type="entry name" value="Rabphilin/DOC2/Noc2"/>
</dbReference>
<dbReference type="AlphaFoldDB" id="A0A8J1TZV7"/>
<accession>A0A8J1TZV7</accession>
<comment type="caution">
    <text evidence="2">The sequence shown here is derived from an EMBL/GenBank/DDBJ whole genome shotgun (WGS) entry which is preliminary data.</text>
</comment>
<keyword evidence="1" id="KW-0479">Metal-binding</keyword>
<proteinExistence type="predicted"/>
<sequence length="520" mass="58378">MVTTRTYRRVTVEYIQFLMLYATMLSTCSCVHLASENILCTNSHVEIDVTRLFSEINRTQPLICIMGHSGTSNGTCVSRQGDLNVPIGDCGIQLNKTFHVQIMEDEDIESVDAGTEIYKVTCLNWYLNVEKPGGHEYKLEAKIEHVTGMFVDQDYMINVQKKEPTPYMQIMDGDNNIVNEQEVEINTNLSLVIGIEEDTMYASLEIVVRHCYVIGNGKIVIITDNGCATKPNIFKNFVTGTGDDSGKKMSYFRAFRVRSDNPVANDSPTVTFLCTFQICRKTDNSSTCIQPACNNGRRKRENKSPEEALTKEGHREIMQYIKVIDPLPTTNDESNVNTCTCMSSSNFVIALVVLCSLLGLSIIIAIILASKESGQLKIGLNFEPKHERLSVSLHQATGLSKSQIRGNPDPYVKVTVLQPGTAETKRQTMPKKKTCSPIFDETFRFIVSPKIEDLKYTSVNIAVYDHELLKSDYVLGEIRLGFGSCLESGQTLWMEVLENPGSNYVKWLTLNKISYKDCLY</sequence>
<dbReference type="InterPro" id="IPR001507">
    <property type="entry name" value="ZP_dom"/>
</dbReference>
<organism evidence="2 3">
    <name type="scientific">Owenia fusiformis</name>
    <name type="common">Polychaete worm</name>
    <dbReference type="NCBI Taxonomy" id="6347"/>
    <lineage>
        <taxon>Eukaryota</taxon>
        <taxon>Metazoa</taxon>
        <taxon>Spiralia</taxon>
        <taxon>Lophotrochozoa</taxon>
        <taxon>Annelida</taxon>
        <taxon>Polychaeta</taxon>
        <taxon>Sedentaria</taxon>
        <taxon>Canalipalpata</taxon>
        <taxon>Sabellida</taxon>
        <taxon>Oweniida</taxon>
        <taxon>Oweniidae</taxon>
        <taxon>Owenia</taxon>
    </lineage>
</organism>
<gene>
    <name evidence="2" type="ORF">OFUS_LOCUS21401</name>
</gene>
<dbReference type="Pfam" id="PF25272">
    <property type="entry name" value="VERL_C"/>
    <property type="match status" value="1"/>
</dbReference>
<dbReference type="GO" id="GO:0046872">
    <property type="term" value="F:metal ion binding"/>
    <property type="evidence" value="ECO:0007669"/>
    <property type="project" value="UniProtKB-KW"/>
</dbReference>
<dbReference type="GO" id="GO:0098793">
    <property type="term" value="C:presynapse"/>
    <property type="evidence" value="ECO:0007669"/>
    <property type="project" value="GOC"/>
</dbReference>
<keyword evidence="3" id="KW-1185">Reference proteome</keyword>
<dbReference type="SMART" id="SM00239">
    <property type="entry name" value="C2"/>
    <property type="match status" value="1"/>
</dbReference>
<dbReference type="PROSITE" id="PS50004">
    <property type="entry name" value="C2"/>
    <property type="match status" value="1"/>
</dbReference>
<dbReference type="InterPro" id="IPR042235">
    <property type="entry name" value="ZP-C_dom"/>
</dbReference>
<dbReference type="Gene3D" id="2.60.40.150">
    <property type="entry name" value="C2 domain"/>
    <property type="match status" value="1"/>
</dbReference>
<evidence type="ECO:0000313" key="3">
    <source>
        <dbReference type="Proteomes" id="UP000749559"/>
    </source>
</evidence>
<evidence type="ECO:0000256" key="1">
    <source>
        <dbReference type="ARBA" id="ARBA00022723"/>
    </source>
</evidence>
<evidence type="ECO:0000313" key="2">
    <source>
        <dbReference type="EMBL" id="CAH1797061.1"/>
    </source>
</evidence>